<feature type="region of interest" description="Disordered" evidence="5">
    <location>
        <begin position="387"/>
        <end position="424"/>
    </location>
</feature>
<comment type="subcellular location">
    <subcellularLocation>
        <location evidence="1">Endomembrane system</location>
        <topology evidence="1">Multi-pass membrane protein</topology>
    </subcellularLocation>
</comment>
<keyword evidence="3 6" id="KW-1133">Transmembrane helix</keyword>
<evidence type="ECO:0000256" key="3">
    <source>
        <dbReference type="ARBA" id="ARBA00022989"/>
    </source>
</evidence>
<dbReference type="InterPro" id="IPR011020">
    <property type="entry name" value="HTTM-like"/>
</dbReference>
<feature type="transmembrane region" description="Helical" evidence="6">
    <location>
        <begin position="229"/>
        <end position="256"/>
    </location>
</feature>
<protein>
    <submittedName>
        <fullName evidence="8">HTTM domain-containing protein</fullName>
    </submittedName>
</protein>
<keyword evidence="4 6" id="KW-0472">Membrane</keyword>
<feature type="transmembrane region" description="Helical" evidence="6">
    <location>
        <begin position="291"/>
        <end position="312"/>
    </location>
</feature>
<evidence type="ECO:0000256" key="5">
    <source>
        <dbReference type="SAM" id="MobiDB-lite"/>
    </source>
</evidence>
<gene>
    <name evidence="8" type="ORF">AB4829_12075</name>
</gene>
<comment type="caution">
    <text evidence="8">The sequence shown here is derived from an EMBL/GenBank/DDBJ whole genome shotgun (WGS) entry which is preliminary data.</text>
</comment>
<dbReference type="SMART" id="SM00752">
    <property type="entry name" value="HTTM"/>
    <property type="match status" value="1"/>
</dbReference>
<accession>A0ABW8B8M3</accession>
<evidence type="ECO:0000313" key="8">
    <source>
        <dbReference type="EMBL" id="MFI7871325.1"/>
    </source>
</evidence>
<dbReference type="PANTHER" id="PTHR39535">
    <property type="entry name" value="SPORULATION-DELAYING PROTEIN SDPB"/>
    <property type="match status" value="1"/>
</dbReference>
<feature type="transmembrane region" description="Helical" evidence="6">
    <location>
        <begin position="172"/>
        <end position="192"/>
    </location>
</feature>
<feature type="transmembrane region" description="Helical" evidence="6">
    <location>
        <begin position="324"/>
        <end position="352"/>
    </location>
</feature>
<feature type="transmembrane region" description="Helical" evidence="6">
    <location>
        <begin position="82"/>
        <end position="102"/>
    </location>
</feature>
<dbReference type="RefSeq" id="WP_365002416.1">
    <property type="nucleotide sequence ID" value="NZ_JBITPR010000035.1"/>
</dbReference>
<evidence type="ECO:0000313" key="9">
    <source>
        <dbReference type="Proteomes" id="UP001614264"/>
    </source>
</evidence>
<feature type="domain" description="HTTM-like" evidence="7">
    <location>
        <begin position="17"/>
        <end position="361"/>
    </location>
</feature>
<dbReference type="InterPro" id="IPR052964">
    <property type="entry name" value="Sporulation_signal_mat"/>
</dbReference>
<reference evidence="8 9" key="1">
    <citation type="submission" date="2024-07" db="EMBL/GenBank/DDBJ databases">
        <title>Whole genome sequencing of Prodigiosin pigment-producing Streptomyces salinarius isolated from rhizosphere soil of Arachis hypogaea.</title>
        <authorList>
            <person name="Vidhya A."/>
            <person name="Ramya S."/>
        </authorList>
    </citation>
    <scope>NUCLEOTIDE SEQUENCE [LARGE SCALE GENOMIC DNA]</scope>
    <source>
        <strain evidence="8 9">VRMG2420</strain>
    </source>
</reference>
<keyword evidence="9" id="KW-1185">Reference proteome</keyword>
<evidence type="ECO:0000256" key="2">
    <source>
        <dbReference type="ARBA" id="ARBA00022692"/>
    </source>
</evidence>
<keyword evidence="2 6" id="KW-0812">Transmembrane</keyword>
<evidence type="ECO:0000256" key="1">
    <source>
        <dbReference type="ARBA" id="ARBA00004127"/>
    </source>
</evidence>
<sequence length="485" mass="51035">MNGIVLSVSRSIARVTGAALGPYQTAVVRIGFAATWLLFLLRELPHRHELYGPDGPWGHDLAEQLIADNGAFTVLMWSDGRAWFEIVYAVAVLSSVLLLLGWRTRTMSVLFMVGVLSLQNRSVFMGDGGDNVVHLMSIYLVLTRCGQVWSLDARRARRAAAARARGERVVDRVGPVLWSALGFGLVAVTSAGLLDGDWFVPALLWAVWVSLGLWWVVGRGPEGGQPRILLDVVTHVVHNGALVVIMAEACLIYATAGWYKIQGSRWQDGTAVYYPLNLDYFTPWPALSDALAANGTMIMLITYGTVAVQVAFPFTLFNRRVKNVLLAVMMTEHAVIAVTLGLPFFSLAMIAADAVFLPTSFLRRLGDWAARARGRLLRRVPSPLFAGTADGHGAGRTTTPPLPGPRTREGERATGAGAGAGTGAGIGAEAEAEAGAGAGTVAGTGADAGAGTGTGADAEAGAGNGPGAGVGDRKGPGPTHVGFRT</sequence>
<dbReference type="EMBL" id="JBITPR010000035">
    <property type="protein sequence ID" value="MFI7871325.1"/>
    <property type="molecule type" value="Genomic_DNA"/>
</dbReference>
<feature type="transmembrane region" description="Helical" evidence="6">
    <location>
        <begin position="132"/>
        <end position="151"/>
    </location>
</feature>
<name>A0ABW8B8M3_9ACTN</name>
<dbReference type="PANTHER" id="PTHR39535:SF2">
    <property type="entry name" value="HTTM DOMAIN-CONTAINING PROTEIN"/>
    <property type="match status" value="1"/>
</dbReference>
<organism evidence="8 9">
    <name type="scientific">Streptomyces salinarius</name>
    <dbReference type="NCBI Taxonomy" id="2762598"/>
    <lineage>
        <taxon>Bacteria</taxon>
        <taxon>Bacillati</taxon>
        <taxon>Actinomycetota</taxon>
        <taxon>Actinomycetes</taxon>
        <taxon>Kitasatosporales</taxon>
        <taxon>Streptomycetaceae</taxon>
        <taxon>Streptomyces</taxon>
    </lineage>
</organism>
<evidence type="ECO:0000259" key="7">
    <source>
        <dbReference type="SMART" id="SM00752"/>
    </source>
</evidence>
<feature type="region of interest" description="Disordered" evidence="5">
    <location>
        <begin position="443"/>
        <end position="485"/>
    </location>
</feature>
<feature type="transmembrane region" description="Helical" evidence="6">
    <location>
        <begin position="198"/>
        <end position="217"/>
    </location>
</feature>
<dbReference type="Proteomes" id="UP001614264">
    <property type="component" value="Unassembled WGS sequence"/>
</dbReference>
<evidence type="ECO:0000256" key="6">
    <source>
        <dbReference type="SAM" id="Phobius"/>
    </source>
</evidence>
<evidence type="ECO:0000256" key="4">
    <source>
        <dbReference type="ARBA" id="ARBA00023136"/>
    </source>
</evidence>
<proteinExistence type="predicted"/>
<feature type="compositionally biased region" description="Gly residues" evidence="5">
    <location>
        <begin position="443"/>
        <end position="454"/>
    </location>
</feature>